<evidence type="ECO:0000313" key="4">
    <source>
        <dbReference type="Proteomes" id="UP000469385"/>
    </source>
</evidence>
<dbReference type="Pfam" id="PF07883">
    <property type="entry name" value="Cupin_2"/>
    <property type="match status" value="1"/>
</dbReference>
<dbReference type="InterPro" id="IPR014710">
    <property type="entry name" value="RmlC-like_jellyroll"/>
</dbReference>
<feature type="region of interest" description="Disordered" evidence="1">
    <location>
        <begin position="62"/>
        <end position="108"/>
    </location>
</feature>
<feature type="region of interest" description="Disordered" evidence="1">
    <location>
        <begin position="217"/>
        <end position="236"/>
    </location>
</feature>
<sequence length="236" mass="24758">MTVAVPLTASERPTMASSCGSALATSWNAVTATSVNVLIRQLSPGARHACIDRRAALRRDLSGHRDGTRSAADYSAGARSGLACGRGRERPTSQRPPPPRPDPTMALPHAQPLDIVNVAPLGAALGNAVSTSLIKTGRLQLLHMVLRAHQDQPEHRVDDECTVHCLEGEVEVVTGGGVRQLRPGNLLLLPGGEKHSLRARTDCAVLVTLLLDRGDAGHGGGNGTRSLRDPKSPDGA</sequence>
<dbReference type="InterPro" id="IPR011051">
    <property type="entry name" value="RmlC_Cupin_sf"/>
</dbReference>
<dbReference type="Proteomes" id="UP000469385">
    <property type="component" value="Unassembled WGS sequence"/>
</dbReference>
<organism evidence="3 4">
    <name type="scientific">Ramlibacter pinisoli</name>
    <dbReference type="NCBI Taxonomy" id="2682844"/>
    <lineage>
        <taxon>Bacteria</taxon>
        <taxon>Pseudomonadati</taxon>
        <taxon>Pseudomonadota</taxon>
        <taxon>Betaproteobacteria</taxon>
        <taxon>Burkholderiales</taxon>
        <taxon>Comamonadaceae</taxon>
        <taxon>Ramlibacter</taxon>
    </lineage>
</organism>
<dbReference type="Gene3D" id="2.60.120.10">
    <property type="entry name" value="Jelly Rolls"/>
    <property type="match status" value="1"/>
</dbReference>
<comment type="caution">
    <text evidence="3">The sequence shown here is derived from an EMBL/GenBank/DDBJ whole genome shotgun (WGS) entry which is preliminary data.</text>
</comment>
<reference evidence="3 4" key="1">
    <citation type="submission" date="2019-12" db="EMBL/GenBank/DDBJ databases">
        <authorList>
            <person name="Huq M.A."/>
        </authorList>
    </citation>
    <scope>NUCLEOTIDE SEQUENCE [LARGE SCALE GENOMIC DNA]</scope>
    <source>
        <strain evidence="3 4">MAH-25</strain>
    </source>
</reference>
<dbReference type="InterPro" id="IPR013096">
    <property type="entry name" value="Cupin_2"/>
</dbReference>
<evidence type="ECO:0000313" key="3">
    <source>
        <dbReference type="EMBL" id="MVQ29195.1"/>
    </source>
</evidence>
<dbReference type="SUPFAM" id="SSF51182">
    <property type="entry name" value="RmlC-like cupins"/>
    <property type="match status" value="1"/>
</dbReference>
<proteinExistence type="predicted"/>
<accession>A0A6N8IRL2</accession>
<evidence type="ECO:0000259" key="2">
    <source>
        <dbReference type="Pfam" id="PF07883"/>
    </source>
</evidence>
<evidence type="ECO:0000256" key="1">
    <source>
        <dbReference type="SAM" id="MobiDB-lite"/>
    </source>
</evidence>
<feature type="compositionally biased region" description="Basic and acidic residues" evidence="1">
    <location>
        <begin position="226"/>
        <end position="236"/>
    </location>
</feature>
<dbReference type="AlphaFoldDB" id="A0A6N8IRL2"/>
<gene>
    <name evidence="3" type="ORF">GON04_07045</name>
</gene>
<name>A0A6N8IRL2_9BURK</name>
<dbReference type="EMBL" id="WSEL01000003">
    <property type="protein sequence ID" value="MVQ29195.1"/>
    <property type="molecule type" value="Genomic_DNA"/>
</dbReference>
<keyword evidence="4" id="KW-1185">Reference proteome</keyword>
<protein>
    <submittedName>
        <fullName evidence="3">Cupin domain-containing protein</fullName>
    </submittedName>
</protein>
<feature type="domain" description="Cupin type-2" evidence="2">
    <location>
        <begin position="143"/>
        <end position="206"/>
    </location>
</feature>